<keyword evidence="2" id="KW-1185">Reference proteome</keyword>
<comment type="caution">
    <text evidence="1">The sequence shown here is derived from an EMBL/GenBank/DDBJ whole genome shotgun (WGS) entry which is preliminary data.</text>
</comment>
<evidence type="ECO:0000313" key="1">
    <source>
        <dbReference type="EMBL" id="MFD1465379.1"/>
    </source>
</evidence>
<protein>
    <submittedName>
        <fullName evidence="1">Uncharacterized protein</fullName>
    </submittedName>
</protein>
<sequence>MNEEVCVMIKSAFRPLEIKVALKISRTGLDVDWSDHYKTAEMSQNAEEKVATRSEIVLAGPDYFLNVLR</sequence>
<proteinExistence type="predicted"/>
<reference evidence="2" key="1">
    <citation type="journal article" date="2019" name="Int. J. Syst. Evol. Microbiol.">
        <title>The Global Catalogue of Microorganisms (GCM) 10K type strain sequencing project: providing services to taxonomists for standard genome sequencing and annotation.</title>
        <authorList>
            <consortium name="The Broad Institute Genomics Platform"/>
            <consortium name="The Broad Institute Genome Sequencing Center for Infectious Disease"/>
            <person name="Wu L."/>
            <person name="Ma J."/>
        </authorList>
    </citation>
    <scope>NUCLEOTIDE SEQUENCE [LARGE SCALE GENOMIC DNA]</scope>
    <source>
        <strain evidence="2">CCM 8951</strain>
    </source>
</reference>
<evidence type="ECO:0000313" key="2">
    <source>
        <dbReference type="Proteomes" id="UP001597244"/>
    </source>
</evidence>
<gene>
    <name evidence="1" type="ORF">ACFQ4L_04635</name>
</gene>
<organism evidence="1 2">
    <name type="scientific">Lapidilactobacillus mulanensis</name>
    <dbReference type="NCBI Taxonomy" id="2485999"/>
    <lineage>
        <taxon>Bacteria</taxon>
        <taxon>Bacillati</taxon>
        <taxon>Bacillota</taxon>
        <taxon>Bacilli</taxon>
        <taxon>Lactobacillales</taxon>
        <taxon>Lactobacillaceae</taxon>
        <taxon>Lapidilactobacillus</taxon>
    </lineage>
</organism>
<accession>A0ABW4DPB7</accession>
<dbReference type="EMBL" id="JBHTOF010000032">
    <property type="protein sequence ID" value="MFD1465379.1"/>
    <property type="molecule type" value="Genomic_DNA"/>
</dbReference>
<name>A0ABW4DPB7_9LACO</name>
<dbReference type="Proteomes" id="UP001597244">
    <property type="component" value="Unassembled WGS sequence"/>
</dbReference>